<reference evidence="2" key="1">
    <citation type="submission" date="2014-05" db="EMBL/GenBank/DDBJ databases">
        <authorList>
            <person name="Chronopoulou M."/>
        </authorList>
    </citation>
    <scope>NUCLEOTIDE SEQUENCE</scope>
    <source>
        <tissue evidence="2">Whole organism</tissue>
    </source>
</reference>
<protein>
    <submittedName>
        <fullName evidence="2">Uncharacterized protein</fullName>
    </submittedName>
</protein>
<sequence>MHAHRGQRNQMLERHSERRLPLTQPLTQTPFTTPRQSLMSAQTAPNTQKPLQLARETRVRGGKKLGGRAFQAPDLRLGHPDRQKVFVHTRLQLMQCHDVEHCLEGIEELCETCIHKKIVQTSWIGHKSRVMSSRLCAHHLGPSYSINTQSPLKVQFLIR</sequence>
<evidence type="ECO:0000313" key="2">
    <source>
        <dbReference type="EMBL" id="CDW19746.1"/>
    </source>
</evidence>
<proteinExistence type="predicted"/>
<accession>A0A0K2T2R9</accession>
<feature type="compositionally biased region" description="Basic and acidic residues" evidence="1">
    <location>
        <begin position="11"/>
        <end position="20"/>
    </location>
</feature>
<dbReference type="EMBL" id="HACA01002385">
    <property type="protein sequence ID" value="CDW19746.1"/>
    <property type="molecule type" value="Transcribed_RNA"/>
</dbReference>
<dbReference type="AlphaFoldDB" id="A0A0K2T2R9"/>
<evidence type="ECO:0000256" key="1">
    <source>
        <dbReference type="SAM" id="MobiDB-lite"/>
    </source>
</evidence>
<feature type="region of interest" description="Disordered" evidence="1">
    <location>
        <begin position="1"/>
        <end position="50"/>
    </location>
</feature>
<feature type="compositionally biased region" description="Polar residues" evidence="1">
    <location>
        <begin position="37"/>
        <end position="50"/>
    </location>
</feature>
<feature type="compositionally biased region" description="Low complexity" evidence="1">
    <location>
        <begin position="21"/>
        <end position="36"/>
    </location>
</feature>
<name>A0A0K2T2R9_LEPSM</name>
<organism evidence="2">
    <name type="scientific">Lepeophtheirus salmonis</name>
    <name type="common">Salmon louse</name>
    <name type="synonym">Caligus salmonis</name>
    <dbReference type="NCBI Taxonomy" id="72036"/>
    <lineage>
        <taxon>Eukaryota</taxon>
        <taxon>Metazoa</taxon>
        <taxon>Ecdysozoa</taxon>
        <taxon>Arthropoda</taxon>
        <taxon>Crustacea</taxon>
        <taxon>Multicrustacea</taxon>
        <taxon>Hexanauplia</taxon>
        <taxon>Copepoda</taxon>
        <taxon>Siphonostomatoida</taxon>
        <taxon>Caligidae</taxon>
        <taxon>Lepeophtheirus</taxon>
    </lineage>
</organism>